<organism evidence="1">
    <name type="scientific">Pararge aegeria</name>
    <name type="common">speckled wood butterfly</name>
    <dbReference type="NCBI Taxonomy" id="116150"/>
    <lineage>
        <taxon>Eukaryota</taxon>
        <taxon>Metazoa</taxon>
        <taxon>Ecdysozoa</taxon>
        <taxon>Arthropoda</taxon>
        <taxon>Hexapoda</taxon>
        <taxon>Insecta</taxon>
        <taxon>Pterygota</taxon>
        <taxon>Neoptera</taxon>
        <taxon>Endopterygota</taxon>
        <taxon>Lepidoptera</taxon>
        <taxon>Glossata</taxon>
        <taxon>Ditrysia</taxon>
        <taxon>Papilionoidea</taxon>
        <taxon>Nymphalidae</taxon>
        <taxon>Satyrinae</taxon>
        <taxon>Satyrini</taxon>
        <taxon>Parargina</taxon>
        <taxon>Pararge</taxon>
    </lineage>
</organism>
<proteinExistence type="predicted"/>
<reference evidence="1" key="1">
    <citation type="journal article" date="2013" name="BMC Genomics">
        <title>Unscrambling butterfly oogenesis.</title>
        <authorList>
            <person name="Carter J.M."/>
            <person name="Baker S.C."/>
            <person name="Pink R."/>
            <person name="Carter D.R."/>
            <person name="Collins A."/>
            <person name="Tomlin J."/>
            <person name="Gibbs M."/>
            <person name="Breuker C.J."/>
        </authorList>
    </citation>
    <scope>NUCLEOTIDE SEQUENCE</scope>
    <source>
        <tissue evidence="1">Ovary</tissue>
    </source>
</reference>
<name>S4NVR0_9NEOP</name>
<dbReference type="AlphaFoldDB" id="S4NVR0"/>
<accession>S4NVR0</accession>
<dbReference type="EMBL" id="GAIX01012852">
    <property type="protein sequence ID" value="JAA79708.1"/>
    <property type="molecule type" value="Transcribed_RNA"/>
</dbReference>
<evidence type="ECO:0000313" key="1">
    <source>
        <dbReference type="EMBL" id="JAA79708.1"/>
    </source>
</evidence>
<reference evidence="1" key="2">
    <citation type="submission" date="2013-05" db="EMBL/GenBank/DDBJ databases">
        <authorList>
            <person name="Carter J.-M."/>
            <person name="Baker S.C."/>
            <person name="Pink R."/>
            <person name="Carter D.R.F."/>
            <person name="Collins A."/>
            <person name="Tomlin J."/>
            <person name="Gibbs M."/>
            <person name="Breuker C.J."/>
        </authorList>
    </citation>
    <scope>NUCLEOTIDE SEQUENCE</scope>
    <source>
        <tissue evidence="1">Ovary</tissue>
    </source>
</reference>
<sequence length="80" mass="9190">MPLFCTNWVLVACSTNVINTLLTVKNMYIRYWKATDLRILRMGVKLGSGTKLIKLFSYPDRAIYARHCMKSSQKQKESSG</sequence>
<protein>
    <submittedName>
        <fullName evidence="1">Uncharacterized protein</fullName>
    </submittedName>
</protein>